<dbReference type="Proteomes" id="UP000007819">
    <property type="component" value="Unassembled WGS sequence"/>
</dbReference>
<dbReference type="RefSeq" id="XP_008189357.1">
    <property type="nucleotide sequence ID" value="XM_008191135.1"/>
</dbReference>
<protein>
    <submittedName>
        <fullName evidence="1">Uncharacterized protein</fullName>
    </submittedName>
</protein>
<sequence length="563" mass="63864">MQEIVDGISDLFSSGIVSFLKNMVMPHLKECSISEKNEIDYLFDTLANPFFNFKTEYQRFKFFEDNNLFFKPKTIVIGHTIEKKNISGIDRQIMVPVQGHLLSMKQNLRLLFEFPGVFEAAFKYTEASTNQNQILSSFLNGTTWKSIKHKFSNKIVFPIFLYYDDVEIGNPLGSHSGIHKMGCVYYTIPAFPPEYLSTLDNIFAAFLFHSSDLGNSKFNNKTMFASLINDLIDLQENGITITVNSNIIQVYFVLGLVLGDNLGLNSILGFVSSFSANYCCRICRSHKTSAQKMLLECTESLRSEENYMLDVLQENVSETGVNELCVFNAIPNYHVIINSVCDFMHDVTEGVARYDMAVIITQLINDKYFTLIVGELVPIETPVWQLYIALRKIVDICCAKTIQSECSHLLDQIVAEHNRLYLLLSGSNLKPKFHMLTHYGRLLIKNGPLILTSCIRFEAKHKILKAFANSIPCRINLGHTLANKIQLQMASRYLTMSGLGPDLKMSKSFIIAPTVELSSIFLNKIPTELKVYVSWLDYKGILYQPGMVLVLEVNLDNCIFGEI</sequence>
<evidence type="ECO:0000313" key="1">
    <source>
        <dbReference type="EnsemblMetazoa" id="XP_008189357.1"/>
    </source>
</evidence>
<reference evidence="1" key="2">
    <citation type="submission" date="2022-06" db="UniProtKB">
        <authorList>
            <consortium name="EnsemblMetazoa"/>
        </authorList>
    </citation>
    <scope>IDENTIFICATION</scope>
</reference>
<dbReference type="AlphaFoldDB" id="A0A8R2BAC4"/>
<name>A0A8R2BAC4_ACYPI</name>
<reference evidence="2" key="1">
    <citation type="submission" date="2010-06" db="EMBL/GenBank/DDBJ databases">
        <authorList>
            <person name="Jiang H."/>
            <person name="Abraham K."/>
            <person name="Ali S."/>
            <person name="Alsbrooks S.L."/>
            <person name="Anim B.N."/>
            <person name="Anosike U.S."/>
            <person name="Attaway T."/>
            <person name="Bandaranaike D.P."/>
            <person name="Battles P.K."/>
            <person name="Bell S.N."/>
            <person name="Bell A.V."/>
            <person name="Beltran B."/>
            <person name="Bickham C."/>
            <person name="Bustamante Y."/>
            <person name="Caleb T."/>
            <person name="Canada A."/>
            <person name="Cardenas V."/>
            <person name="Carter K."/>
            <person name="Chacko J."/>
            <person name="Chandrabose M.N."/>
            <person name="Chavez D."/>
            <person name="Chavez A."/>
            <person name="Chen L."/>
            <person name="Chu H.-S."/>
            <person name="Claassen K.J."/>
            <person name="Cockrell R."/>
            <person name="Collins M."/>
            <person name="Cooper J.A."/>
            <person name="Cree A."/>
            <person name="Curry S.M."/>
            <person name="Da Y."/>
            <person name="Dao M.D."/>
            <person name="Das B."/>
            <person name="Davila M.-L."/>
            <person name="Davy-Carroll L."/>
            <person name="Denson S."/>
            <person name="Dinh H."/>
            <person name="Ebong V.E."/>
            <person name="Edwards J.R."/>
            <person name="Egan A."/>
            <person name="El-Daye J."/>
            <person name="Escobedo L."/>
            <person name="Fernandez S."/>
            <person name="Fernando P.R."/>
            <person name="Flagg N."/>
            <person name="Forbes L.D."/>
            <person name="Fowler R.G."/>
            <person name="Fu Q."/>
            <person name="Gabisi R.A."/>
            <person name="Ganer J."/>
            <person name="Garbino Pronczuk A."/>
            <person name="Garcia R.M."/>
            <person name="Garner T."/>
            <person name="Garrett T.E."/>
            <person name="Gonzalez D.A."/>
            <person name="Hamid H."/>
            <person name="Hawkins E.S."/>
            <person name="Hirani K."/>
            <person name="Hogues M.E."/>
            <person name="Hollins B."/>
            <person name="Hsiao C.-H."/>
            <person name="Jabil R."/>
            <person name="James M.L."/>
            <person name="Jhangiani S.N."/>
            <person name="Johnson B."/>
            <person name="Johnson Q."/>
            <person name="Joshi V."/>
            <person name="Kalu J.B."/>
            <person name="Kam C."/>
            <person name="Kashfia A."/>
            <person name="Keebler J."/>
            <person name="Kisamo H."/>
            <person name="Kovar C.L."/>
            <person name="Lago L.A."/>
            <person name="Lai C.-Y."/>
            <person name="Laidlaw J."/>
            <person name="Lara F."/>
            <person name="Le T.-K."/>
            <person name="Lee S.L."/>
            <person name="Legall F.H."/>
            <person name="Lemon S.J."/>
            <person name="Lewis L.R."/>
            <person name="Li B."/>
            <person name="Liu Y."/>
            <person name="Liu Y.-S."/>
            <person name="Lopez J."/>
            <person name="Lozado R.J."/>
            <person name="Lu J."/>
            <person name="Madu R.C."/>
            <person name="Maheshwari M."/>
            <person name="Maheshwari R."/>
            <person name="Malloy K."/>
            <person name="Martinez E."/>
            <person name="Mathew T."/>
            <person name="Mercado I.C."/>
            <person name="Mercado C."/>
            <person name="Meyer B."/>
            <person name="Montgomery K."/>
            <person name="Morgan M.B."/>
            <person name="Munidasa M."/>
            <person name="Nazareth L.V."/>
            <person name="Nelson J."/>
            <person name="Ng B.M."/>
            <person name="Nguyen N.B."/>
            <person name="Nguyen P.Q."/>
            <person name="Nguyen T."/>
            <person name="Obregon M."/>
            <person name="Okwuonu G.O."/>
            <person name="Onwere C.G."/>
            <person name="Orozco G."/>
            <person name="Parra A."/>
            <person name="Patel S."/>
            <person name="Patil S."/>
            <person name="Perez A."/>
            <person name="Perez Y."/>
            <person name="Pham C."/>
            <person name="Primus E.L."/>
            <person name="Pu L.-L."/>
            <person name="Puazo M."/>
            <person name="Qin X."/>
            <person name="Quiroz J.B."/>
            <person name="Reese J."/>
            <person name="Richards S."/>
            <person name="Rives C.M."/>
            <person name="Robberts R."/>
            <person name="Ruiz S.J."/>
            <person name="Ruiz M.J."/>
            <person name="Santibanez J."/>
            <person name="Schneider B.W."/>
            <person name="Sisson I."/>
            <person name="Smith M."/>
            <person name="Sodergren E."/>
            <person name="Song X.-Z."/>
            <person name="Song B.B."/>
            <person name="Summersgill H."/>
            <person name="Thelus R."/>
            <person name="Thornton R.D."/>
            <person name="Trejos Z.Y."/>
            <person name="Usmani K."/>
            <person name="Vattathil S."/>
            <person name="Villasana D."/>
            <person name="Walker D.L."/>
            <person name="Wang S."/>
            <person name="Wang K."/>
            <person name="White C.S."/>
            <person name="Williams A.C."/>
            <person name="Williamson J."/>
            <person name="Wilson K."/>
            <person name="Woghiren I.O."/>
            <person name="Woodworth J.R."/>
            <person name="Worley K.C."/>
            <person name="Wright R.A."/>
            <person name="Wu W."/>
            <person name="Young L."/>
            <person name="Zhang L."/>
            <person name="Zhang J."/>
            <person name="Zhu Y."/>
            <person name="Muzny D.M."/>
            <person name="Weinstock G."/>
            <person name="Gibbs R.A."/>
        </authorList>
    </citation>
    <scope>NUCLEOTIDE SEQUENCE [LARGE SCALE GENOMIC DNA]</scope>
    <source>
        <strain evidence="2">LSR1</strain>
    </source>
</reference>
<dbReference type="EnsemblMetazoa" id="XM_008191135.1">
    <property type="protein sequence ID" value="XP_008189357.1"/>
    <property type="gene ID" value="LOC103311498"/>
</dbReference>
<keyword evidence="2" id="KW-1185">Reference proteome</keyword>
<dbReference type="KEGG" id="api:103311498"/>
<dbReference type="GeneID" id="103311498"/>
<dbReference type="OrthoDB" id="6601996at2759"/>
<proteinExistence type="predicted"/>
<organism evidence="1 2">
    <name type="scientific">Acyrthosiphon pisum</name>
    <name type="common">Pea aphid</name>
    <dbReference type="NCBI Taxonomy" id="7029"/>
    <lineage>
        <taxon>Eukaryota</taxon>
        <taxon>Metazoa</taxon>
        <taxon>Ecdysozoa</taxon>
        <taxon>Arthropoda</taxon>
        <taxon>Hexapoda</taxon>
        <taxon>Insecta</taxon>
        <taxon>Pterygota</taxon>
        <taxon>Neoptera</taxon>
        <taxon>Paraneoptera</taxon>
        <taxon>Hemiptera</taxon>
        <taxon>Sternorrhyncha</taxon>
        <taxon>Aphidomorpha</taxon>
        <taxon>Aphidoidea</taxon>
        <taxon>Aphididae</taxon>
        <taxon>Macrosiphini</taxon>
        <taxon>Acyrthosiphon</taxon>
    </lineage>
</organism>
<evidence type="ECO:0000313" key="2">
    <source>
        <dbReference type="Proteomes" id="UP000007819"/>
    </source>
</evidence>
<accession>A0A8R2BAC4</accession>